<evidence type="ECO:0000256" key="2">
    <source>
        <dbReference type="ARBA" id="ARBA00012493"/>
    </source>
</evidence>
<evidence type="ECO:0000256" key="14">
    <source>
        <dbReference type="SAM" id="MobiDB-lite"/>
    </source>
</evidence>
<dbReference type="GO" id="GO:0042162">
    <property type="term" value="F:telomeric DNA binding"/>
    <property type="evidence" value="ECO:0007669"/>
    <property type="project" value="TreeGrafter"/>
</dbReference>
<keyword evidence="9 13" id="KW-0779">Telomere</keyword>
<comment type="subcellular location">
    <subcellularLocation>
        <location evidence="13">Nucleus</location>
    </subcellularLocation>
    <subcellularLocation>
        <location evidence="13">Chromosome</location>
        <location evidence="13">Telomere</location>
    </subcellularLocation>
</comment>
<dbReference type="Pfam" id="PF12009">
    <property type="entry name" value="Telomerase_RBD"/>
    <property type="match status" value="1"/>
</dbReference>
<evidence type="ECO:0000256" key="8">
    <source>
        <dbReference type="ARBA" id="ARBA00022842"/>
    </source>
</evidence>
<feature type="compositionally biased region" description="Low complexity" evidence="14">
    <location>
        <begin position="415"/>
        <end position="424"/>
    </location>
</feature>
<feature type="compositionally biased region" description="Low complexity" evidence="14">
    <location>
        <begin position="488"/>
        <end position="502"/>
    </location>
</feature>
<reference evidence="16 17" key="1">
    <citation type="submission" date="2017-07" db="EMBL/GenBank/DDBJ databases">
        <title>Genome sequence of the Sordaria macrospora wild type strain R19027.</title>
        <authorList>
            <person name="Nowrousian M."/>
            <person name="Teichert I."/>
            <person name="Kueck U."/>
        </authorList>
    </citation>
    <scope>NUCLEOTIDE SEQUENCE [LARGE SCALE GENOMIC DNA]</scope>
    <source>
        <strain evidence="16 17">R19027</strain>
        <tissue evidence="16">Mycelium</tissue>
    </source>
</reference>
<evidence type="ECO:0000256" key="13">
    <source>
        <dbReference type="RuleBase" id="RU365061"/>
    </source>
</evidence>
<feature type="compositionally biased region" description="Basic and acidic residues" evidence="14">
    <location>
        <begin position="16"/>
        <end position="31"/>
    </location>
</feature>
<feature type="region of interest" description="Disordered" evidence="14">
    <location>
        <begin position="1"/>
        <end position="69"/>
    </location>
</feature>
<dbReference type="GO" id="GO:0000333">
    <property type="term" value="C:telomerase catalytic core complex"/>
    <property type="evidence" value="ECO:0007669"/>
    <property type="project" value="TreeGrafter"/>
</dbReference>
<keyword evidence="8 13" id="KW-0460">Magnesium</keyword>
<feature type="compositionally biased region" description="Basic residues" evidence="14">
    <location>
        <begin position="844"/>
        <end position="858"/>
    </location>
</feature>
<dbReference type="EC" id="2.7.7.49" evidence="2 13"/>
<feature type="compositionally biased region" description="Polar residues" evidence="14">
    <location>
        <begin position="40"/>
        <end position="50"/>
    </location>
</feature>
<dbReference type="InterPro" id="IPR000477">
    <property type="entry name" value="RT_dom"/>
</dbReference>
<feature type="compositionally biased region" description="Low complexity" evidence="14">
    <location>
        <begin position="825"/>
        <end position="840"/>
    </location>
</feature>
<sequence length="1222" mass="135170">MSIKKRKSVSFLELDSTGKKIPGSDHDERTEPPSAKRPKTNQTANTQAPQRPQHREHPQHPNPKPNPITQTLLSIYYPQTLTLRQYALSKLPKSSRIRRKKISQVGLSSSSPVSASAPTPGSVPENPSGAAHQRQRQRQHQQELEQALGHLLDTTLVCCSHDDFFSLQKKEKKEEKSKDYRWEQWVSFSQGGGAGGGGGNKGDESHVTLSDGLRGALFSQGDIVDFVVWLLFSRSSARLREKSVTGNGGGKGWPRHLLCDGFRKGVPPQGRSGEVGGGHHQIPGVYAVHPNNCVRTLKETPWPQFLLLLGKEGERIMLDLLLDCAVFVAVKEGKGNLVQVSGIPVSELQPWTTTDSGRKDPKGNTGGENKELSPSEITFARNRMLYARAALNARGLVHFGLRHIRRSQCSQLRISARSSKSSSQKSRKRTLQPPSTAQVISKSESESDNSQSHSQSHSLLDLATPIASISAFCQAVLSKIIPNEFWGPSPSSSSSSSNPDSSETPNIQSHNNKHHFLKQIDTFIRLRRFESMTLHQVIQNLHISSMSWLAPPSTNQNPSSHSRQKCSQTDLAKRKEILLEFLYYIFDSLLIPLLRSNFYITESSAHRYRLFFFRHDVWLSLTKPAMTSLKMKMFEELKGGEAVRLLEGRKLGYSQVRLLPKGGGGGLRPIMNLRRRVLLTGRGFGGGGKGAGGRVIGGGKQMRMQMLGPSINSVLGPVSSMLKFEKRERPERLGGGMFAVGDIYGRVKGFRARFFPKDEGKGNEKGKAKGKKKQKFYLVKVDVQAAFDTIPQQAMVELLEKIPGHAVYKESKHVEVSLPLDYEHNSANNTSVSGNNTTGDTKNKNNKNNKPKPTKRWHSTTTPYSPLPSTTSTASNSPSTSILPQPNLAQGKKQTLFIPSQSSTKLHTSSSLLSLAKEHITQNLVKIGKKYYRQKTGIPQGSVLSSTLCNYFYADLERSEGLAFLNLDSGSENEREDGQEDGQEDGPEGEAAGESGGKRERGVSKDGSTLLMRLIDDFLLITTSRSKARRFVEVMHRGFSEYGVSISPHKSLVNFDVAVDGCPVPKLKGSLTTKFPYCGLQIDTRTLEICKTGAGTGHEADANDKKDPIIFNGITVEYSKNQGRNFKRKVLNTIKSLIDLSYRLLTSKSRKERYPGYQCTVAKGQVAWLAMVACRQVLVRKQAGYKGVIGWLEREIGELTKGNRKMDTRVLVKVAREVGVRC</sequence>
<dbReference type="GO" id="GO:0046872">
    <property type="term" value="F:metal ion binding"/>
    <property type="evidence" value="ECO:0007669"/>
    <property type="project" value="UniProtKB-KW"/>
</dbReference>
<protein>
    <recommendedName>
        <fullName evidence="3 13">Telomerase reverse transcriptase</fullName>
        <ecNumber evidence="2 13">2.7.7.49</ecNumber>
    </recommendedName>
    <alternativeName>
        <fullName evidence="13">Telomerase catalytic subunit</fullName>
    </alternativeName>
</protein>
<comment type="caution">
    <text evidence="16">The sequence shown here is derived from an EMBL/GenBank/DDBJ whole genome shotgun (WGS) entry which is preliminary data.</text>
</comment>
<comment type="similarity">
    <text evidence="1 13">Belongs to the reverse transcriptase family. Telomerase subfamily.</text>
</comment>
<evidence type="ECO:0000313" key="17">
    <source>
        <dbReference type="Proteomes" id="UP000433876"/>
    </source>
</evidence>
<feature type="region of interest" description="Disordered" evidence="14">
    <location>
        <begin position="488"/>
        <end position="511"/>
    </location>
</feature>
<dbReference type="GO" id="GO:0070034">
    <property type="term" value="F:telomerase RNA binding"/>
    <property type="evidence" value="ECO:0007669"/>
    <property type="project" value="TreeGrafter"/>
</dbReference>
<feature type="domain" description="Reverse transcriptase" evidence="15">
    <location>
        <begin position="640"/>
        <end position="1082"/>
    </location>
</feature>
<name>A0A8S8ZYX0_SORMA</name>
<evidence type="ECO:0000256" key="11">
    <source>
        <dbReference type="ARBA" id="ARBA00023242"/>
    </source>
</evidence>
<evidence type="ECO:0000256" key="3">
    <source>
        <dbReference type="ARBA" id="ARBA00016182"/>
    </source>
</evidence>
<evidence type="ECO:0000256" key="4">
    <source>
        <dbReference type="ARBA" id="ARBA00022454"/>
    </source>
</evidence>
<dbReference type="Gene3D" id="3.30.70.2630">
    <property type="match status" value="1"/>
</dbReference>
<evidence type="ECO:0000256" key="1">
    <source>
        <dbReference type="ARBA" id="ARBA00008001"/>
    </source>
</evidence>
<evidence type="ECO:0000313" key="16">
    <source>
        <dbReference type="EMBL" id="KAA8633372.1"/>
    </source>
</evidence>
<feature type="region of interest" description="Disordered" evidence="14">
    <location>
        <begin position="348"/>
        <end position="374"/>
    </location>
</feature>
<dbReference type="GO" id="GO:0003720">
    <property type="term" value="F:telomerase activity"/>
    <property type="evidence" value="ECO:0007669"/>
    <property type="project" value="InterPro"/>
</dbReference>
<keyword evidence="11 13" id="KW-0539">Nucleus</keyword>
<dbReference type="PANTHER" id="PTHR12066:SF0">
    <property type="entry name" value="TELOMERASE REVERSE TRANSCRIPTASE"/>
    <property type="match status" value="1"/>
</dbReference>
<comment type="catalytic activity">
    <reaction evidence="12 13">
        <text>DNA(n) + a 2'-deoxyribonucleoside 5'-triphosphate = DNA(n+1) + diphosphate</text>
        <dbReference type="Rhea" id="RHEA:22508"/>
        <dbReference type="Rhea" id="RHEA-COMP:17339"/>
        <dbReference type="Rhea" id="RHEA-COMP:17340"/>
        <dbReference type="ChEBI" id="CHEBI:33019"/>
        <dbReference type="ChEBI" id="CHEBI:61560"/>
        <dbReference type="ChEBI" id="CHEBI:173112"/>
        <dbReference type="EC" id="2.7.7.49"/>
    </reaction>
</comment>
<dbReference type="Proteomes" id="UP000433876">
    <property type="component" value="Unassembled WGS sequence"/>
</dbReference>
<dbReference type="CDD" id="cd01648">
    <property type="entry name" value="TERT"/>
    <property type="match status" value="1"/>
</dbReference>
<feature type="region of interest" description="Disordered" evidence="14">
    <location>
        <begin position="970"/>
        <end position="1004"/>
    </location>
</feature>
<evidence type="ECO:0000256" key="6">
    <source>
        <dbReference type="ARBA" id="ARBA00022695"/>
    </source>
</evidence>
<feature type="region of interest" description="Disordered" evidence="14">
    <location>
        <begin position="102"/>
        <end position="143"/>
    </location>
</feature>
<dbReference type="OMA" id="FDTIPQE"/>
<keyword evidence="6 13" id="KW-0548">Nucleotidyltransferase</keyword>
<comment type="function">
    <text evidence="13">Telomerase is a ribonucleoprotein enzyme essential for the replication of chromosome termini in most eukaryotes. It elongates telomeres. It is a reverse transcriptase that adds simple sequence repeats to chromosome ends by copying a template sequence within the RNA component of the enzyme.</text>
</comment>
<feature type="compositionally biased region" description="Low complexity" evidence="14">
    <location>
        <begin position="859"/>
        <end position="881"/>
    </location>
</feature>
<organism evidence="16 17">
    <name type="scientific">Sordaria macrospora</name>
    <dbReference type="NCBI Taxonomy" id="5147"/>
    <lineage>
        <taxon>Eukaryota</taxon>
        <taxon>Fungi</taxon>
        <taxon>Dikarya</taxon>
        <taxon>Ascomycota</taxon>
        <taxon>Pezizomycotina</taxon>
        <taxon>Sordariomycetes</taxon>
        <taxon>Sordariomycetidae</taxon>
        <taxon>Sordariales</taxon>
        <taxon>Sordariaceae</taxon>
        <taxon>Sordaria</taxon>
    </lineage>
</organism>
<keyword evidence="4 13" id="KW-0158">Chromosome</keyword>
<keyword evidence="7 13" id="KW-0479">Metal-binding</keyword>
<dbReference type="InterPro" id="IPR003545">
    <property type="entry name" value="Telomerase_RT"/>
</dbReference>
<dbReference type="VEuPathDB" id="FungiDB:SMAC_04828"/>
<evidence type="ECO:0000256" key="5">
    <source>
        <dbReference type="ARBA" id="ARBA00022679"/>
    </source>
</evidence>
<evidence type="ECO:0000256" key="12">
    <source>
        <dbReference type="ARBA" id="ARBA00048173"/>
    </source>
</evidence>
<dbReference type="SMART" id="SM00975">
    <property type="entry name" value="Telomerase_RBD"/>
    <property type="match status" value="1"/>
</dbReference>
<proteinExistence type="inferred from homology"/>
<dbReference type="GO" id="GO:0007004">
    <property type="term" value="P:telomere maintenance via telomerase"/>
    <property type="evidence" value="ECO:0007669"/>
    <property type="project" value="TreeGrafter"/>
</dbReference>
<feature type="region of interest" description="Disordered" evidence="14">
    <location>
        <begin position="825"/>
        <end position="886"/>
    </location>
</feature>
<dbReference type="Gene3D" id="1.10.132.70">
    <property type="match status" value="1"/>
</dbReference>
<evidence type="ECO:0000256" key="10">
    <source>
        <dbReference type="ARBA" id="ARBA00022918"/>
    </source>
</evidence>
<feature type="compositionally biased region" description="Low complexity" evidence="14">
    <location>
        <begin position="108"/>
        <end position="124"/>
    </location>
</feature>
<dbReference type="InterPro" id="IPR021891">
    <property type="entry name" value="Telomerase_RBD"/>
</dbReference>
<evidence type="ECO:0000259" key="15">
    <source>
        <dbReference type="PROSITE" id="PS50878"/>
    </source>
</evidence>
<feature type="region of interest" description="Disordered" evidence="14">
    <location>
        <begin position="412"/>
        <end position="456"/>
    </location>
</feature>
<keyword evidence="5 13" id="KW-0808">Transferase</keyword>
<dbReference type="EMBL" id="NMPR01000038">
    <property type="protein sequence ID" value="KAA8633372.1"/>
    <property type="molecule type" value="Genomic_DNA"/>
</dbReference>
<evidence type="ECO:0000256" key="7">
    <source>
        <dbReference type="ARBA" id="ARBA00022723"/>
    </source>
</evidence>
<feature type="compositionally biased region" description="Basic and acidic residues" evidence="14">
    <location>
        <begin position="356"/>
        <end position="373"/>
    </location>
</feature>
<evidence type="ECO:0000256" key="9">
    <source>
        <dbReference type="ARBA" id="ARBA00022895"/>
    </source>
</evidence>
<feature type="compositionally biased region" description="Acidic residues" evidence="14">
    <location>
        <begin position="974"/>
        <end position="988"/>
    </location>
</feature>
<dbReference type="AlphaFoldDB" id="A0A8S8ZYX0"/>
<dbReference type="PROSITE" id="PS50878">
    <property type="entry name" value="RT_POL"/>
    <property type="match status" value="1"/>
</dbReference>
<accession>A0A8S8ZYX0</accession>
<gene>
    <name evidence="16" type="ORF">SMACR_04828</name>
</gene>
<dbReference type="GO" id="GO:0000781">
    <property type="term" value="C:chromosome, telomeric region"/>
    <property type="evidence" value="ECO:0007669"/>
    <property type="project" value="UniProtKB-SubCell"/>
</dbReference>
<dbReference type="PANTHER" id="PTHR12066">
    <property type="entry name" value="TELOMERASE REVERSE TRANSCRIPTASE"/>
    <property type="match status" value="1"/>
</dbReference>
<keyword evidence="10 13" id="KW-0695">RNA-directed DNA polymerase</keyword>